<keyword evidence="3" id="KW-0378">Hydrolase</keyword>
<dbReference type="InterPro" id="IPR001466">
    <property type="entry name" value="Beta-lactam-related"/>
</dbReference>
<proteinExistence type="predicted"/>
<dbReference type="GO" id="GO:0016787">
    <property type="term" value="F:hydrolase activity"/>
    <property type="evidence" value="ECO:0007669"/>
    <property type="project" value="UniProtKB-KW"/>
</dbReference>
<dbReference type="SUPFAM" id="SSF56601">
    <property type="entry name" value="beta-lactamase/transpeptidase-like"/>
    <property type="match status" value="1"/>
</dbReference>
<evidence type="ECO:0000313" key="3">
    <source>
        <dbReference type="EMBL" id="RXH29740.1"/>
    </source>
</evidence>
<feature type="domain" description="Beta-lactamase-related" evidence="2">
    <location>
        <begin position="110"/>
        <end position="393"/>
    </location>
</feature>
<keyword evidence="4" id="KW-1185">Reference proteome</keyword>
<dbReference type="PANTHER" id="PTHR43283:SF7">
    <property type="entry name" value="BETA-LACTAMASE-RELATED DOMAIN-CONTAINING PROTEIN"/>
    <property type="match status" value="1"/>
</dbReference>
<evidence type="ECO:0000313" key="4">
    <source>
        <dbReference type="Proteomes" id="UP000289546"/>
    </source>
</evidence>
<dbReference type="InterPro" id="IPR050789">
    <property type="entry name" value="Diverse_Enzym_Activities"/>
</dbReference>
<dbReference type="Gene3D" id="3.40.710.10">
    <property type="entry name" value="DD-peptidase/beta-lactamase superfamily"/>
    <property type="match status" value="1"/>
</dbReference>
<dbReference type="Pfam" id="PF00144">
    <property type="entry name" value="Beta-lactamase"/>
    <property type="match status" value="1"/>
</dbReference>
<evidence type="ECO:0000256" key="1">
    <source>
        <dbReference type="SAM" id="MobiDB-lite"/>
    </source>
</evidence>
<protein>
    <submittedName>
        <fullName evidence="3">6-aminohexanoate hydrolase</fullName>
    </submittedName>
</protein>
<dbReference type="PANTHER" id="PTHR43283">
    <property type="entry name" value="BETA-LACTAMASE-RELATED"/>
    <property type="match status" value="1"/>
</dbReference>
<dbReference type="AlphaFoldDB" id="A0A4Q0S4N5"/>
<dbReference type="Proteomes" id="UP000289546">
    <property type="component" value="Unassembled WGS sequence"/>
</dbReference>
<accession>A0A4Q0S4N5</accession>
<sequence>MGTLEFGGQQYLDGRASDPRELGWMRGAPPPADKRISFDSGRVLEFPKIRWSLSHVRELAPTVGVWRGRGGPSALECNDNAAAIEGLSFVDMSGRTRRFDDALYDTYTDGIIVLHRGRIVYERYFGVLESHLPHACHSVTKSYAGTLTAAFVHEGVLDDRKTIPHYLPELRGSAWGDATLRQVMDMLTGLAYTEDYVDEHSGVAAYLRACGRRPRPVGYDGPQTLCDFLPTVNKEGAHGETVSYKSVNTEVMAWVMARVTGRSFAQLLHERIWAPLGCEEDGYVSVDPAGMQMAGGGLCASLRDLGRFGELMRREGDWQGKQIIPASVAHEVRTGGDPAKFPYAGLAGYSYRGMWWVSHNELDAFEARGIHGQLLYVAPKAEMVVARFASHPVATGAAHNPITLPQMLSLGRFLRG</sequence>
<dbReference type="EMBL" id="LBJQ01000070">
    <property type="protein sequence ID" value="RXH29740.1"/>
    <property type="molecule type" value="Genomic_DNA"/>
</dbReference>
<dbReference type="RefSeq" id="WP_128918357.1">
    <property type="nucleotide sequence ID" value="NZ_LBJQ01000070.1"/>
</dbReference>
<feature type="region of interest" description="Disordered" evidence="1">
    <location>
        <begin position="1"/>
        <end position="26"/>
    </location>
</feature>
<organism evidence="3 4">
    <name type="scientific">Bradyrhizobium nanningense</name>
    <dbReference type="NCBI Taxonomy" id="1325118"/>
    <lineage>
        <taxon>Bacteria</taxon>
        <taxon>Pseudomonadati</taxon>
        <taxon>Pseudomonadota</taxon>
        <taxon>Alphaproteobacteria</taxon>
        <taxon>Hyphomicrobiales</taxon>
        <taxon>Nitrobacteraceae</taxon>
        <taxon>Bradyrhizobium</taxon>
    </lineage>
</organism>
<gene>
    <name evidence="3" type="ORF">XH99_13030</name>
</gene>
<evidence type="ECO:0000259" key="2">
    <source>
        <dbReference type="Pfam" id="PF00144"/>
    </source>
</evidence>
<dbReference type="InterPro" id="IPR012338">
    <property type="entry name" value="Beta-lactam/transpept-like"/>
</dbReference>
<reference evidence="3 4" key="1">
    <citation type="submission" date="2015-04" db="EMBL/GenBank/DDBJ databases">
        <title>Comparative genomics of rhizobia nodulating Arachis hypogaea in China.</title>
        <authorList>
            <person name="Li Y."/>
        </authorList>
    </citation>
    <scope>NUCLEOTIDE SEQUENCE [LARGE SCALE GENOMIC DNA]</scope>
    <source>
        <strain evidence="3 4">CCBAU 51757</strain>
    </source>
</reference>
<comment type="caution">
    <text evidence="3">The sequence shown here is derived from an EMBL/GenBank/DDBJ whole genome shotgun (WGS) entry which is preliminary data.</text>
</comment>
<name>A0A4Q0S4N5_9BRAD</name>